<dbReference type="CDD" id="cd00367">
    <property type="entry name" value="PTS-HPr_like"/>
    <property type="match status" value="1"/>
</dbReference>
<evidence type="ECO:0000256" key="5">
    <source>
        <dbReference type="ARBA" id="ARBA00022777"/>
    </source>
</evidence>
<protein>
    <submittedName>
        <fullName evidence="8">PTS fructose transporter subunit IIBC</fullName>
    </submittedName>
</protein>
<dbReference type="InterPro" id="IPR000032">
    <property type="entry name" value="HPr-like"/>
</dbReference>
<keyword evidence="9" id="KW-1185">Reference proteome</keyword>
<dbReference type="InterPro" id="IPR036618">
    <property type="entry name" value="PtsI_HPr-bd_sf"/>
</dbReference>
<dbReference type="Gene3D" id="3.30.1340.10">
    <property type="entry name" value="HPr-like"/>
    <property type="match status" value="1"/>
</dbReference>
<dbReference type="PROSITE" id="PS51350">
    <property type="entry name" value="PTS_HPR_DOM"/>
    <property type="match status" value="1"/>
</dbReference>
<keyword evidence="4" id="KW-0479">Metal-binding</keyword>
<feature type="domain" description="HPr" evidence="7">
    <location>
        <begin position="11"/>
        <end position="103"/>
    </location>
</feature>
<dbReference type="Pfam" id="PF02896">
    <property type="entry name" value="PEP-utilizers_C"/>
    <property type="match status" value="1"/>
</dbReference>
<dbReference type="InterPro" id="IPR015813">
    <property type="entry name" value="Pyrv/PenolPyrv_kinase-like_dom"/>
</dbReference>
<evidence type="ECO:0000256" key="3">
    <source>
        <dbReference type="ARBA" id="ARBA00022679"/>
    </source>
</evidence>
<dbReference type="InterPro" id="IPR008279">
    <property type="entry name" value="PEP-util_enz_mobile_dom"/>
</dbReference>
<dbReference type="GO" id="GO:0046872">
    <property type="term" value="F:metal ion binding"/>
    <property type="evidence" value="ECO:0007669"/>
    <property type="project" value="UniProtKB-KW"/>
</dbReference>
<gene>
    <name evidence="8" type="ORF">YH65_00415</name>
</gene>
<accession>A0A7U4LZE4</accession>
<proteinExistence type="inferred from homology"/>
<dbReference type="KEGG" id="slh:YH65_00415"/>
<dbReference type="SUPFAM" id="SSF55594">
    <property type="entry name" value="HPr-like"/>
    <property type="match status" value="1"/>
</dbReference>
<dbReference type="PANTHER" id="PTHR46244:SF6">
    <property type="entry name" value="PHOSPHOENOLPYRUVATE-PROTEIN PHOSPHOTRANSFERASE"/>
    <property type="match status" value="1"/>
</dbReference>
<organism evidence="8 9">
    <name type="scientific">Sulfurovum lithotrophicum</name>
    <dbReference type="NCBI Taxonomy" id="206403"/>
    <lineage>
        <taxon>Bacteria</taxon>
        <taxon>Pseudomonadati</taxon>
        <taxon>Campylobacterota</taxon>
        <taxon>Epsilonproteobacteria</taxon>
        <taxon>Campylobacterales</taxon>
        <taxon>Sulfurovaceae</taxon>
        <taxon>Sulfurovum</taxon>
    </lineage>
</organism>
<dbReference type="InterPro" id="IPR050499">
    <property type="entry name" value="PEP-utilizing_PTS_enzyme"/>
</dbReference>
<dbReference type="PRINTS" id="PR01736">
    <property type="entry name" value="PHPHTRNFRASE"/>
</dbReference>
<dbReference type="SUPFAM" id="SSF52009">
    <property type="entry name" value="Phosphohistidine domain"/>
    <property type="match status" value="1"/>
</dbReference>
<dbReference type="AlphaFoldDB" id="A0A7U4LZE4"/>
<dbReference type="Proteomes" id="UP000034444">
    <property type="component" value="Chromosome"/>
</dbReference>
<dbReference type="EMBL" id="CP011308">
    <property type="protein sequence ID" value="AKF24039.1"/>
    <property type="molecule type" value="Genomic_DNA"/>
</dbReference>
<dbReference type="RefSeq" id="WP_046550153.1">
    <property type="nucleotide sequence ID" value="NZ_CP011308.1"/>
</dbReference>
<comment type="similarity">
    <text evidence="2">Belongs to the PEP-utilizing enzyme family.</text>
</comment>
<evidence type="ECO:0000256" key="2">
    <source>
        <dbReference type="ARBA" id="ARBA00007837"/>
    </source>
</evidence>
<reference evidence="9" key="2">
    <citation type="journal article" date="2017" name="Stand. Genomic Sci.">
        <title>Complete genome sequence of the sulfur-oxidizing chemolithoautotrophic Sulfurovum lithotrophicum 42BKTT.</title>
        <authorList>
            <person name="Jeon W."/>
            <person name="Priscilla L."/>
            <person name="Park G."/>
            <person name="Lee H."/>
            <person name="Lee N."/>
            <person name="Lee D."/>
            <person name="Kwon H."/>
            <person name="Ahn I."/>
            <person name="Lee C."/>
            <person name="Lee H."/>
            <person name="Ahn J."/>
        </authorList>
    </citation>
    <scope>NUCLEOTIDE SEQUENCE [LARGE SCALE GENOMIC DNA]</scope>
    <source>
        <strain evidence="9">ATCC BAA-797 / 42BKT</strain>
    </source>
</reference>
<dbReference type="Gene3D" id="1.10.274.10">
    <property type="entry name" value="PtsI, HPr-binding domain"/>
    <property type="match status" value="1"/>
</dbReference>
<keyword evidence="6" id="KW-0460">Magnesium</keyword>
<dbReference type="InterPro" id="IPR035895">
    <property type="entry name" value="HPr-like_sf"/>
</dbReference>
<dbReference type="PRINTS" id="PR00107">
    <property type="entry name" value="PHOSPHOCPHPR"/>
</dbReference>
<dbReference type="GO" id="GO:0009401">
    <property type="term" value="P:phosphoenolpyruvate-dependent sugar phosphotransferase system"/>
    <property type="evidence" value="ECO:0007669"/>
    <property type="project" value="InterPro"/>
</dbReference>
<name>A0A7U4LZE4_9BACT</name>
<dbReference type="SUPFAM" id="SSF51621">
    <property type="entry name" value="Phosphoenolpyruvate/pyruvate domain"/>
    <property type="match status" value="1"/>
</dbReference>
<dbReference type="NCBIfam" id="TIGR01003">
    <property type="entry name" value="PTS_HPr_family"/>
    <property type="match status" value="1"/>
</dbReference>
<evidence type="ECO:0000313" key="8">
    <source>
        <dbReference type="EMBL" id="AKF24039.1"/>
    </source>
</evidence>
<dbReference type="Pfam" id="PF00381">
    <property type="entry name" value="PTS-HPr"/>
    <property type="match status" value="1"/>
</dbReference>
<evidence type="ECO:0000256" key="6">
    <source>
        <dbReference type="ARBA" id="ARBA00022842"/>
    </source>
</evidence>
<evidence type="ECO:0000259" key="7">
    <source>
        <dbReference type="PROSITE" id="PS51350"/>
    </source>
</evidence>
<keyword evidence="5" id="KW-0418">Kinase</keyword>
<keyword evidence="3" id="KW-0808">Transferase</keyword>
<dbReference type="GO" id="GO:0016301">
    <property type="term" value="F:kinase activity"/>
    <property type="evidence" value="ECO:0007669"/>
    <property type="project" value="UniProtKB-KW"/>
</dbReference>
<comment type="cofactor">
    <cofactor evidence="1">
        <name>Mg(2+)</name>
        <dbReference type="ChEBI" id="CHEBI:18420"/>
    </cofactor>
</comment>
<dbReference type="Pfam" id="PF00391">
    <property type="entry name" value="PEP-utilizers"/>
    <property type="match status" value="1"/>
</dbReference>
<dbReference type="InterPro" id="IPR000121">
    <property type="entry name" value="PEP_util_C"/>
</dbReference>
<reference evidence="8 9" key="1">
    <citation type="submission" date="2015-04" db="EMBL/GenBank/DDBJ databases">
        <title>Complete genome sequence of Sulfurovum lithotrophicum ATCC BAA-797T.</title>
        <authorList>
            <person name="Ahn J."/>
            <person name="Park G."/>
            <person name="Jeon W."/>
            <person name="Jang Y."/>
            <person name="Jang M."/>
            <person name="Lee H."/>
            <person name="Lee H."/>
        </authorList>
    </citation>
    <scope>NUCLEOTIDE SEQUENCE [LARGE SCALE GENOMIC DNA]</scope>
    <source>
        <strain evidence="9">ATCC BAA-797 / 42BKT</strain>
    </source>
</reference>
<dbReference type="InterPro" id="IPR040442">
    <property type="entry name" value="Pyrv_kinase-like_dom_sf"/>
</dbReference>
<sequence length="608" mass="68166">MSLFDRFFPKSQSSILHITSQNGFHLRPAARFAAEAKKFNASIEAETRGKSVNAKQVNALLSLNLERGDHFELTCKGKDAKEAIEQLEAFFLTLMEDDRENESIKKEETEYESPVIDAEIISRGVAIAPAFRYKEETVKKECNLNFSEALANSLEELETLFRTHKENDDASIYLAQKELLSTIANNVDSLEEFELTIAEESAHLVGSKMAAKITDYKDILQRMRKQMGMETEMILPETPYVLLAKDLLPSQIEQLKGSKVEGVILKETTLTSHTAILLRGSGIPSLIADYSPVEEKGEIIMDANSGLIVMEPTTKDIQKAKERQKNNQVQKDIASQKRFEKALTRTQKQIRVFANVTDTVSAEAAKEEGAEGIGLLRTEFLFKEKQPTLEEQADAYREIFELFDEITVRTLDVGGDKKLPYLSLPHEENPFLGIRGIRLFKTHPQLMEEQLLAIFQAAEGRSVKVMFPMVSSVEEFTEAKTFALQAAQKHNLDISTILFGVMVEVPSVLFLIEEFNKVVDFYSIGSNDLTQYLFAVERTHPSLKVDEHSPVVYDAIKTVVEQATRPVSICGELAADPEAIGKLLKIGIEILSVSPKSIAATKEEIRHV</sequence>
<dbReference type="PANTHER" id="PTHR46244">
    <property type="entry name" value="PHOSPHOENOLPYRUVATE-PROTEIN PHOSPHOTRANSFERASE"/>
    <property type="match status" value="1"/>
</dbReference>
<evidence type="ECO:0000256" key="4">
    <source>
        <dbReference type="ARBA" id="ARBA00022723"/>
    </source>
</evidence>
<evidence type="ECO:0000313" key="9">
    <source>
        <dbReference type="Proteomes" id="UP000034444"/>
    </source>
</evidence>
<dbReference type="Gene3D" id="3.50.30.10">
    <property type="entry name" value="Phosphohistidine domain"/>
    <property type="match status" value="1"/>
</dbReference>
<dbReference type="OrthoDB" id="9765468at2"/>
<dbReference type="InterPro" id="IPR036637">
    <property type="entry name" value="Phosphohistidine_dom_sf"/>
</dbReference>
<dbReference type="Gene3D" id="3.20.20.60">
    <property type="entry name" value="Phosphoenolpyruvate-binding domains"/>
    <property type="match status" value="1"/>
</dbReference>
<evidence type="ECO:0000256" key="1">
    <source>
        <dbReference type="ARBA" id="ARBA00001946"/>
    </source>
</evidence>